<evidence type="ECO:0000313" key="12">
    <source>
        <dbReference type="Proteomes" id="UP000190274"/>
    </source>
</evidence>
<evidence type="ECO:0000256" key="4">
    <source>
        <dbReference type="ARBA" id="ARBA00014846"/>
    </source>
</evidence>
<evidence type="ECO:0000256" key="5">
    <source>
        <dbReference type="ARBA" id="ARBA00022679"/>
    </source>
</evidence>
<keyword evidence="8" id="KW-0067">ATP-binding</keyword>
<gene>
    <name evidence="11" type="ORF">LADA_0B02498G</name>
</gene>
<comment type="similarity">
    <text evidence="2">Belongs to the IPK1 type 1 family.</text>
</comment>
<keyword evidence="7" id="KW-0418">Kinase</keyword>
<evidence type="ECO:0000256" key="2">
    <source>
        <dbReference type="ARBA" id="ARBA00008305"/>
    </source>
</evidence>
<dbReference type="OrthoDB" id="272370at2759"/>
<keyword evidence="5" id="KW-0808">Transferase</keyword>
<evidence type="ECO:0000313" key="11">
    <source>
        <dbReference type="EMBL" id="SCU79687.1"/>
    </source>
</evidence>
<sequence>MSTIGESDLRDLAEVVFKGSANALIRYKKSDRALDRLCVRFESLATNNQYTLENFEYVSCRISPLLGEYMAYISKEIREVDVLGPVLRNFSVNLDRSYAIVFKMEHITYGTDSVMIADHFTKFHLRGRSAVIWEFKPKWYTRSGDNCRNCVLNRVKGRDIPYCYTRVLENPAILQECFAHCNLPPRFFVDVEEYLQSEDNVLAHLFAKQSKLSESVPNLANLHGEGSVSEELALLMTLRDVTCYISWDCERGVRQAKIVDVDMKPRSKWKQWSSQQISLDRSSIKICH</sequence>
<dbReference type="InterPro" id="IPR009286">
    <property type="entry name" value="Ins_P5_2-kin"/>
</dbReference>
<reference evidence="12" key="1">
    <citation type="submission" date="2016-03" db="EMBL/GenBank/DDBJ databases">
        <authorList>
            <person name="Devillers H."/>
        </authorList>
    </citation>
    <scope>NUCLEOTIDE SEQUENCE [LARGE SCALE GENOMIC DNA]</scope>
</reference>
<dbReference type="STRING" id="1266660.A0A1G4ISQ8"/>
<evidence type="ECO:0000256" key="7">
    <source>
        <dbReference type="ARBA" id="ARBA00022777"/>
    </source>
</evidence>
<dbReference type="GO" id="GO:0005634">
    <property type="term" value="C:nucleus"/>
    <property type="evidence" value="ECO:0007669"/>
    <property type="project" value="EnsemblFungi"/>
</dbReference>
<name>A0A1G4ISQ8_9SACH</name>
<evidence type="ECO:0000256" key="6">
    <source>
        <dbReference type="ARBA" id="ARBA00022741"/>
    </source>
</evidence>
<keyword evidence="12" id="KW-1185">Reference proteome</keyword>
<evidence type="ECO:0000256" key="8">
    <source>
        <dbReference type="ARBA" id="ARBA00022840"/>
    </source>
</evidence>
<dbReference type="GO" id="GO:0070481">
    <property type="term" value="P:nuclear-transcribed mRNA catabolic process, non-stop decay"/>
    <property type="evidence" value="ECO:0007669"/>
    <property type="project" value="EnsemblFungi"/>
</dbReference>
<evidence type="ECO:0000256" key="10">
    <source>
        <dbReference type="ARBA" id="ARBA00030342"/>
    </source>
</evidence>
<protein>
    <recommendedName>
        <fullName evidence="4">Inositol-pentakisphosphate 2-kinase</fullName>
        <ecNumber evidence="3">2.7.1.158</ecNumber>
    </recommendedName>
    <alternativeName>
        <fullName evidence="10">Inositol-1,3,4,5,6-pentakisphosphate 2-kinase</fullName>
    </alternativeName>
    <alternativeName>
        <fullName evidence="9">Ins(1,3,4,5,6)P5 2-kinase</fullName>
    </alternativeName>
</protein>
<dbReference type="GO" id="GO:0032958">
    <property type="term" value="P:inositol phosphate biosynthetic process"/>
    <property type="evidence" value="ECO:0007669"/>
    <property type="project" value="EnsemblFungi"/>
</dbReference>
<evidence type="ECO:0000256" key="3">
    <source>
        <dbReference type="ARBA" id="ARBA00012023"/>
    </source>
</evidence>
<dbReference type="PANTHER" id="PTHR14456:SF2">
    <property type="entry name" value="INOSITOL-PENTAKISPHOSPHATE 2-KINASE"/>
    <property type="match status" value="1"/>
</dbReference>
<organism evidence="11 12">
    <name type="scientific">Lachancea dasiensis</name>
    <dbReference type="NCBI Taxonomy" id="1072105"/>
    <lineage>
        <taxon>Eukaryota</taxon>
        <taxon>Fungi</taxon>
        <taxon>Dikarya</taxon>
        <taxon>Ascomycota</taxon>
        <taxon>Saccharomycotina</taxon>
        <taxon>Saccharomycetes</taxon>
        <taxon>Saccharomycetales</taxon>
        <taxon>Saccharomycetaceae</taxon>
        <taxon>Lachancea</taxon>
    </lineage>
</organism>
<evidence type="ECO:0000256" key="9">
    <source>
        <dbReference type="ARBA" id="ARBA00029574"/>
    </source>
</evidence>
<dbReference type="EMBL" id="LT598456">
    <property type="protein sequence ID" value="SCU79687.1"/>
    <property type="molecule type" value="Genomic_DNA"/>
</dbReference>
<dbReference type="GO" id="GO:0005524">
    <property type="term" value="F:ATP binding"/>
    <property type="evidence" value="ECO:0007669"/>
    <property type="project" value="UniProtKB-KW"/>
</dbReference>
<proteinExistence type="inferred from homology"/>
<keyword evidence="6" id="KW-0547">Nucleotide-binding</keyword>
<accession>A0A1G4ISQ8</accession>
<dbReference type="PANTHER" id="PTHR14456">
    <property type="entry name" value="INOSITOL POLYPHOSPHATE KINASE 1"/>
    <property type="match status" value="1"/>
</dbReference>
<dbReference type="Proteomes" id="UP000190274">
    <property type="component" value="Chromosome B"/>
</dbReference>
<comment type="function">
    <text evidence="1">Has kinase activity and phosphorylates inositol-1,3,4,5,6-pentakisphosphate (Ins(1,3,4,5,6)P5) to produce 1,2,3,4,5,6-hexakisphosphate (InsP6), also known as phytate.</text>
</comment>
<dbReference type="GO" id="GO:0035299">
    <property type="term" value="F:inositol-1,3,4,5,6-pentakisphosphate 2-kinase activity"/>
    <property type="evidence" value="ECO:0007669"/>
    <property type="project" value="UniProtKB-EC"/>
</dbReference>
<dbReference type="AlphaFoldDB" id="A0A1G4ISQ8"/>
<dbReference type="EC" id="2.7.1.158" evidence="3"/>
<evidence type="ECO:0000256" key="1">
    <source>
        <dbReference type="ARBA" id="ARBA00003979"/>
    </source>
</evidence>